<evidence type="ECO:0000313" key="3">
    <source>
        <dbReference type="EMBL" id="KAH0631299.1"/>
    </source>
</evidence>
<comment type="caution">
    <text evidence="3">The sequence shown here is derived from an EMBL/GenBank/DDBJ whole genome shotgun (WGS) entry which is preliminary data.</text>
</comment>
<reference evidence="3 4" key="1">
    <citation type="journal article" date="2022" name="Gigascience">
        <title>A chromosome-level genome assembly and annotation of the desert horned lizard, Phrynosoma platyrhinos, provides insight into chromosomal rearrangements among reptiles.</title>
        <authorList>
            <person name="Koochekian N."/>
            <person name="Ascanio A."/>
            <person name="Farleigh K."/>
            <person name="Card D.C."/>
            <person name="Schield D.R."/>
            <person name="Castoe T.A."/>
            <person name="Jezkova T."/>
        </authorList>
    </citation>
    <scope>NUCLEOTIDE SEQUENCE [LARGE SCALE GENOMIC DNA]</scope>
    <source>
        <strain evidence="3">NK-2021</strain>
    </source>
</reference>
<dbReference type="Pfam" id="PF00149">
    <property type="entry name" value="Metallophos"/>
    <property type="match status" value="1"/>
</dbReference>
<dbReference type="Proteomes" id="UP000826234">
    <property type="component" value="Unassembled WGS sequence"/>
</dbReference>
<feature type="domain" description="Lariat debranching enzyme C-terminal" evidence="2">
    <location>
        <begin position="89"/>
        <end position="204"/>
    </location>
</feature>
<dbReference type="InterPro" id="IPR004843">
    <property type="entry name" value="Calcineurin-like_PHP"/>
</dbReference>
<feature type="region of interest" description="Disordered" evidence="1">
    <location>
        <begin position="215"/>
        <end position="364"/>
    </location>
</feature>
<organism evidence="3 4">
    <name type="scientific">Phrynosoma platyrhinos</name>
    <name type="common">Desert horned lizard</name>
    <dbReference type="NCBI Taxonomy" id="52577"/>
    <lineage>
        <taxon>Eukaryota</taxon>
        <taxon>Metazoa</taxon>
        <taxon>Chordata</taxon>
        <taxon>Craniata</taxon>
        <taxon>Vertebrata</taxon>
        <taxon>Euteleostomi</taxon>
        <taxon>Lepidosauria</taxon>
        <taxon>Squamata</taxon>
        <taxon>Bifurcata</taxon>
        <taxon>Unidentata</taxon>
        <taxon>Episquamata</taxon>
        <taxon>Toxicofera</taxon>
        <taxon>Iguania</taxon>
        <taxon>Phrynosomatidae</taxon>
        <taxon>Phrynosomatinae</taxon>
        <taxon>Phrynosoma</taxon>
    </lineage>
</organism>
<feature type="compositionally biased region" description="Polar residues" evidence="1">
    <location>
        <begin position="240"/>
        <end position="253"/>
    </location>
</feature>
<feature type="compositionally biased region" description="Basic and acidic residues" evidence="1">
    <location>
        <begin position="329"/>
        <end position="342"/>
    </location>
</feature>
<name>A0ABQ7TNM0_PHRPL</name>
<dbReference type="SUPFAM" id="SSF56300">
    <property type="entry name" value="Metallo-dependent phosphatases"/>
    <property type="match status" value="1"/>
</dbReference>
<dbReference type="InterPro" id="IPR029052">
    <property type="entry name" value="Metallo-depent_PP-like"/>
</dbReference>
<dbReference type="InterPro" id="IPR007708">
    <property type="entry name" value="DBR1_C"/>
</dbReference>
<feature type="compositionally biased region" description="Acidic residues" evidence="1">
    <location>
        <begin position="221"/>
        <end position="230"/>
    </location>
</feature>
<dbReference type="SMART" id="SM01124">
    <property type="entry name" value="DBR1"/>
    <property type="match status" value="1"/>
</dbReference>
<protein>
    <recommendedName>
        <fullName evidence="2">Lariat debranching enzyme C-terminal domain-containing protein</fullName>
    </recommendedName>
</protein>
<sequence>MKVAVAGCCHGALDKMYATLEFLQQRHGQPLPDLLLCAGDFQAVRNAGDLQCMAVPAKYRQLGGFARYYSGEKKAPVLTIFIGGNHEASNHLQELPYGGWVAPNIYYLGYAGVVKYSGVRIGGLSGIFKSHDYRKGTQDHNNKLCLDYKEVLEEANHDLQVPHNFSATVACYDANMSQQNTKPIHRINPQTTEFCARFGLTDINDKIQQLKEEILEHKDDGEEEEEEDVDSTGSTEEPSDYSTDTSALSSSINPDEIILDEDSDDEDPETPLDSSHEHVSSISGTFSDVRILPDSMAVSPNDTVDNVDGDLEKSNEKNQLEEQSLSENLLKRISGEKEEGKSGPKRIKRRNQAIYASKDEDEVE</sequence>
<proteinExistence type="predicted"/>
<feature type="compositionally biased region" description="Acidic residues" evidence="1">
    <location>
        <begin position="257"/>
        <end position="270"/>
    </location>
</feature>
<dbReference type="Pfam" id="PF05011">
    <property type="entry name" value="DBR1"/>
    <property type="match status" value="1"/>
</dbReference>
<gene>
    <name evidence="3" type="ORF">JD844_005581</name>
</gene>
<dbReference type="PANTHER" id="PTHR12849">
    <property type="entry name" value="RNA LARIAT DEBRANCHING ENZYME"/>
    <property type="match status" value="1"/>
</dbReference>
<accession>A0ABQ7TNM0</accession>
<dbReference type="EMBL" id="JAIPUX010000035">
    <property type="protein sequence ID" value="KAH0631299.1"/>
    <property type="molecule type" value="Genomic_DNA"/>
</dbReference>
<feature type="compositionally biased region" description="Basic and acidic residues" evidence="1">
    <location>
        <begin position="310"/>
        <end position="320"/>
    </location>
</feature>
<evidence type="ECO:0000313" key="4">
    <source>
        <dbReference type="Proteomes" id="UP000826234"/>
    </source>
</evidence>
<evidence type="ECO:0000259" key="2">
    <source>
        <dbReference type="SMART" id="SM01124"/>
    </source>
</evidence>
<dbReference type="PANTHER" id="PTHR12849:SF0">
    <property type="entry name" value="LARIAT DEBRANCHING ENZYME"/>
    <property type="match status" value="1"/>
</dbReference>
<keyword evidence="4" id="KW-1185">Reference proteome</keyword>
<evidence type="ECO:0000256" key="1">
    <source>
        <dbReference type="SAM" id="MobiDB-lite"/>
    </source>
</evidence>